<reference evidence="2 3" key="1">
    <citation type="submission" date="2023-02" db="EMBL/GenBank/DDBJ databases">
        <title>LHISI_Scaffold_Assembly.</title>
        <authorList>
            <person name="Stuart O.P."/>
            <person name="Cleave R."/>
            <person name="Magrath M.J.L."/>
            <person name="Mikheyev A.S."/>
        </authorList>
    </citation>
    <scope>NUCLEOTIDE SEQUENCE [LARGE SCALE GENOMIC DNA]</scope>
    <source>
        <strain evidence="2">Daus_M_001</strain>
        <tissue evidence="2">Leg muscle</tissue>
    </source>
</reference>
<gene>
    <name evidence="2" type="ORF">PR048_003036</name>
</gene>
<evidence type="ECO:0000256" key="1">
    <source>
        <dbReference type="SAM" id="MobiDB-lite"/>
    </source>
</evidence>
<dbReference type="EMBL" id="JARBHB010000001">
    <property type="protein sequence ID" value="KAJ8897686.1"/>
    <property type="molecule type" value="Genomic_DNA"/>
</dbReference>
<dbReference type="Proteomes" id="UP001159363">
    <property type="component" value="Chromosome 1"/>
</dbReference>
<comment type="caution">
    <text evidence="2">The sequence shown here is derived from an EMBL/GenBank/DDBJ whole genome shotgun (WGS) entry which is preliminary data.</text>
</comment>
<proteinExistence type="predicted"/>
<evidence type="ECO:0000313" key="3">
    <source>
        <dbReference type="Proteomes" id="UP001159363"/>
    </source>
</evidence>
<evidence type="ECO:0000313" key="2">
    <source>
        <dbReference type="EMBL" id="KAJ8897686.1"/>
    </source>
</evidence>
<sequence>MALKKSSAGRVAKFREKVKTENPEKLKELLTKDRRGGGGGETEKPLKKIQLACNNIIPNKIIGSYASTSTLRKAFCKVKRNLPCSPQKKRAVVRQLVKETFNCPSELDIVTHIVVKISWQAPAKRDYISVKFKKTEHKSEKQKRLFVMTISEAHKIFMDKYKIKISLSKFHELGPKHIILLILLSFL</sequence>
<name>A0ABQ9ILZ4_9NEOP</name>
<feature type="region of interest" description="Disordered" evidence="1">
    <location>
        <begin position="1"/>
        <end position="43"/>
    </location>
</feature>
<organism evidence="2 3">
    <name type="scientific">Dryococelus australis</name>
    <dbReference type="NCBI Taxonomy" id="614101"/>
    <lineage>
        <taxon>Eukaryota</taxon>
        <taxon>Metazoa</taxon>
        <taxon>Ecdysozoa</taxon>
        <taxon>Arthropoda</taxon>
        <taxon>Hexapoda</taxon>
        <taxon>Insecta</taxon>
        <taxon>Pterygota</taxon>
        <taxon>Neoptera</taxon>
        <taxon>Polyneoptera</taxon>
        <taxon>Phasmatodea</taxon>
        <taxon>Verophasmatodea</taxon>
        <taxon>Anareolatae</taxon>
        <taxon>Phasmatidae</taxon>
        <taxon>Eurycanthinae</taxon>
        <taxon>Dryococelus</taxon>
    </lineage>
</organism>
<keyword evidence="3" id="KW-1185">Reference proteome</keyword>
<protein>
    <submittedName>
        <fullName evidence="2">Uncharacterized protein</fullName>
    </submittedName>
</protein>
<feature type="compositionally biased region" description="Basic and acidic residues" evidence="1">
    <location>
        <begin position="13"/>
        <end position="43"/>
    </location>
</feature>
<accession>A0ABQ9ILZ4</accession>